<dbReference type="EMBL" id="FOJU01000003">
    <property type="protein sequence ID" value="SFA99560.1"/>
    <property type="molecule type" value="Genomic_DNA"/>
</dbReference>
<keyword evidence="3 8" id="KW-0375">Hydrogen ion transport</keyword>
<evidence type="ECO:0000313" key="10">
    <source>
        <dbReference type="Proteomes" id="UP000198796"/>
    </source>
</evidence>
<comment type="function">
    <text evidence="8">F(1)F(0) ATP synthase produces ATP from ADP in the presence of a proton or sodium gradient. F-type ATPases consist of two structural domains, F(1) containing the extramembraneous catalytic core and F(0) containing the membrane proton channel, linked together by a central stalk and a peripheral stalk. During catalysis, ATP synthesis in the catalytic domain of F(1) is coupled via a rotary mechanism of the central stalk subunits to proton translocation.</text>
</comment>
<evidence type="ECO:0000256" key="1">
    <source>
        <dbReference type="ARBA" id="ARBA00004370"/>
    </source>
</evidence>
<dbReference type="Proteomes" id="UP000198796">
    <property type="component" value="Unassembled WGS sequence"/>
</dbReference>
<dbReference type="Gene3D" id="1.10.520.20">
    <property type="entry name" value="N-terminal domain of the delta subunit of the F1F0-ATP synthase"/>
    <property type="match status" value="1"/>
</dbReference>
<comment type="subcellular location">
    <subcellularLocation>
        <location evidence="8">Cell membrane</location>
        <topology evidence="8">Peripheral membrane protein</topology>
    </subcellularLocation>
    <subcellularLocation>
        <location evidence="1">Membrane</location>
    </subcellularLocation>
</comment>
<keyword evidence="7 8" id="KW-0066">ATP synthesis</keyword>
<keyword evidence="10" id="KW-1185">Reference proteome</keyword>
<dbReference type="PANTHER" id="PTHR11910">
    <property type="entry name" value="ATP SYNTHASE DELTA CHAIN"/>
    <property type="match status" value="1"/>
</dbReference>
<evidence type="ECO:0000313" key="9">
    <source>
        <dbReference type="EMBL" id="SFA99560.1"/>
    </source>
</evidence>
<dbReference type="GO" id="GO:0046933">
    <property type="term" value="F:proton-transporting ATP synthase activity, rotational mechanism"/>
    <property type="evidence" value="ECO:0007669"/>
    <property type="project" value="UniProtKB-UniRule"/>
</dbReference>
<dbReference type="NCBIfam" id="NF004402">
    <property type="entry name" value="PRK05758.2-2"/>
    <property type="match status" value="1"/>
</dbReference>
<evidence type="ECO:0000256" key="6">
    <source>
        <dbReference type="ARBA" id="ARBA00023196"/>
    </source>
</evidence>
<dbReference type="NCBIfam" id="NF004406">
    <property type="entry name" value="PRK05758.3-2"/>
    <property type="match status" value="1"/>
</dbReference>
<sequence length="186" mass="19732">MSEPASISTGIAARYASAVFDLASETNDLSALESDVDSLNAALVESADFRALINSPVYPRDEQGRAISALAEKMGLTGVMGNTLRLMAANRRLFVLPQLLVVLREKIADARGEVTADVTSATPLSEEQSARLAASLKERVGKDIKINATVDESLIGGLVVKVGSRMIDTSIRAKLNSLQNAMKEVG</sequence>
<dbReference type="Pfam" id="PF00213">
    <property type="entry name" value="OSCP"/>
    <property type="match status" value="1"/>
</dbReference>
<organism evidence="9 10">
    <name type="scientific">Poseidonocella pacifica</name>
    <dbReference type="NCBI Taxonomy" id="871651"/>
    <lineage>
        <taxon>Bacteria</taxon>
        <taxon>Pseudomonadati</taxon>
        <taxon>Pseudomonadota</taxon>
        <taxon>Alphaproteobacteria</taxon>
        <taxon>Rhodobacterales</taxon>
        <taxon>Roseobacteraceae</taxon>
        <taxon>Poseidonocella</taxon>
    </lineage>
</organism>
<dbReference type="PRINTS" id="PR00125">
    <property type="entry name" value="ATPASEDELTA"/>
</dbReference>
<dbReference type="STRING" id="871651.SAMN05421688_2201"/>
<dbReference type="GO" id="GO:0005886">
    <property type="term" value="C:plasma membrane"/>
    <property type="evidence" value="ECO:0007669"/>
    <property type="project" value="UniProtKB-SubCell"/>
</dbReference>
<dbReference type="InterPro" id="IPR000711">
    <property type="entry name" value="ATPase_OSCP/dsu"/>
</dbReference>
<comment type="function">
    <text evidence="8">This protein is part of the stalk that links CF(0) to CF(1). It either transmits conformational changes from CF(0) to CF(1) or is implicated in proton conduction.</text>
</comment>
<protein>
    <recommendedName>
        <fullName evidence="8">ATP synthase subunit delta</fullName>
    </recommendedName>
    <alternativeName>
        <fullName evidence="8">ATP synthase F(1) sector subunit delta</fullName>
    </alternativeName>
    <alternativeName>
        <fullName evidence="8">F-type ATPase subunit delta</fullName>
        <shortName evidence="8">F-ATPase subunit delta</shortName>
    </alternativeName>
</protein>
<gene>
    <name evidence="8" type="primary">atpH</name>
    <name evidence="9" type="ORF">SAMN05421688_2201</name>
</gene>
<accession>A0A1I0XGX8</accession>
<comment type="similarity">
    <text evidence="8">Belongs to the ATPase delta chain family.</text>
</comment>
<evidence type="ECO:0000256" key="8">
    <source>
        <dbReference type="HAMAP-Rule" id="MF_01416"/>
    </source>
</evidence>
<evidence type="ECO:0000256" key="5">
    <source>
        <dbReference type="ARBA" id="ARBA00023136"/>
    </source>
</evidence>
<keyword evidence="2 8" id="KW-0813">Transport</keyword>
<dbReference type="InterPro" id="IPR026015">
    <property type="entry name" value="ATP_synth_OSCP/delta_N_sf"/>
</dbReference>
<proteinExistence type="inferred from homology"/>
<keyword evidence="6 8" id="KW-0139">CF(1)</keyword>
<dbReference type="RefSeq" id="WP_092065205.1">
    <property type="nucleotide sequence ID" value="NZ_FOJU01000003.1"/>
</dbReference>
<reference evidence="9 10" key="1">
    <citation type="submission" date="2016-10" db="EMBL/GenBank/DDBJ databases">
        <authorList>
            <person name="de Groot N.N."/>
        </authorList>
    </citation>
    <scope>NUCLEOTIDE SEQUENCE [LARGE SCALE GENOMIC DNA]</scope>
    <source>
        <strain evidence="9 10">DSM 29316</strain>
    </source>
</reference>
<name>A0A1I0XGX8_9RHOB</name>
<dbReference type="SUPFAM" id="SSF47928">
    <property type="entry name" value="N-terminal domain of the delta subunit of the F1F0-ATP synthase"/>
    <property type="match status" value="1"/>
</dbReference>
<evidence type="ECO:0000256" key="2">
    <source>
        <dbReference type="ARBA" id="ARBA00022448"/>
    </source>
</evidence>
<dbReference type="GO" id="GO:0045259">
    <property type="term" value="C:proton-transporting ATP synthase complex"/>
    <property type="evidence" value="ECO:0007669"/>
    <property type="project" value="UniProtKB-KW"/>
</dbReference>
<dbReference type="NCBIfam" id="TIGR01145">
    <property type="entry name" value="ATP_synt_delta"/>
    <property type="match status" value="1"/>
</dbReference>
<keyword evidence="5 8" id="KW-0472">Membrane</keyword>
<keyword evidence="4 8" id="KW-0406">Ion transport</keyword>
<dbReference type="OrthoDB" id="9796185at2"/>
<evidence type="ECO:0000256" key="7">
    <source>
        <dbReference type="ARBA" id="ARBA00023310"/>
    </source>
</evidence>
<dbReference type="InterPro" id="IPR020781">
    <property type="entry name" value="ATPase_OSCP/d_CS"/>
</dbReference>
<evidence type="ECO:0000256" key="3">
    <source>
        <dbReference type="ARBA" id="ARBA00022781"/>
    </source>
</evidence>
<keyword evidence="8" id="KW-1003">Cell membrane</keyword>
<evidence type="ECO:0000256" key="4">
    <source>
        <dbReference type="ARBA" id="ARBA00023065"/>
    </source>
</evidence>
<dbReference type="HAMAP" id="MF_01416">
    <property type="entry name" value="ATP_synth_delta_bact"/>
    <property type="match status" value="1"/>
</dbReference>
<dbReference type="AlphaFoldDB" id="A0A1I0XGX8"/>
<dbReference type="PROSITE" id="PS00389">
    <property type="entry name" value="ATPASE_DELTA"/>
    <property type="match status" value="1"/>
</dbReference>